<name>A0A644W1S9_9ZZZZ</name>
<evidence type="ECO:0000259" key="2">
    <source>
        <dbReference type="Pfam" id="PF14848"/>
    </source>
</evidence>
<accession>A0A644W1S9</accession>
<dbReference type="GO" id="GO:0003677">
    <property type="term" value="F:DNA binding"/>
    <property type="evidence" value="ECO:0007669"/>
    <property type="project" value="InterPro"/>
</dbReference>
<dbReference type="InterPro" id="IPR049893">
    <property type="entry name" value="Bvu_2165-like_IHF-HU-DNA_bdg"/>
</dbReference>
<feature type="domain" description="Bvu-2165-like IHF-HU-like DNA-binding" evidence="2">
    <location>
        <begin position="1"/>
        <end position="111"/>
    </location>
</feature>
<evidence type="ECO:0000313" key="3">
    <source>
        <dbReference type="EMBL" id="MPL97641.1"/>
    </source>
</evidence>
<reference evidence="3" key="1">
    <citation type="submission" date="2019-08" db="EMBL/GenBank/DDBJ databases">
        <authorList>
            <person name="Kucharzyk K."/>
            <person name="Murdoch R.W."/>
            <person name="Higgins S."/>
            <person name="Loffler F."/>
        </authorList>
    </citation>
    <scope>NUCLEOTIDE SEQUENCE</scope>
</reference>
<protein>
    <submittedName>
        <fullName evidence="3">Uncharacterized protein</fullName>
    </submittedName>
</protein>
<feature type="domain" description="DUF4469" evidence="1">
    <location>
        <begin position="137"/>
        <end position="212"/>
    </location>
</feature>
<evidence type="ECO:0000259" key="1">
    <source>
        <dbReference type="Pfam" id="PF14734"/>
    </source>
</evidence>
<dbReference type="Pfam" id="PF14734">
    <property type="entry name" value="DUF4469"/>
    <property type="match status" value="1"/>
</dbReference>
<dbReference type="EMBL" id="VSSQ01000567">
    <property type="protein sequence ID" value="MPL97641.1"/>
    <property type="molecule type" value="Genomic_DNA"/>
</dbReference>
<organism evidence="3">
    <name type="scientific">bioreactor metagenome</name>
    <dbReference type="NCBI Taxonomy" id="1076179"/>
    <lineage>
        <taxon>unclassified sequences</taxon>
        <taxon>metagenomes</taxon>
        <taxon>ecological metagenomes</taxon>
    </lineage>
</organism>
<dbReference type="Gene3D" id="4.10.520.10">
    <property type="entry name" value="IHF-like DNA-binding proteins"/>
    <property type="match status" value="1"/>
</dbReference>
<dbReference type="Pfam" id="PF14848">
    <property type="entry name" value="HU-DNA_bdg"/>
    <property type="match status" value="1"/>
</dbReference>
<dbReference type="InterPro" id="IPR010992">
    <property type="entry name" value="IHF-like_DNA-bd_dom_sf"/>
</dbReference>
<gene>
    <name evidence="3" type="ORF">SDC9_43833</name>
</gene>
<comment type="caution">
    <text evidence="3">The sequence shown here is derived from an EMBL/GenBank/DDBJ whole genome shotgun (WGS) entry which is preliminary data.</text>
</comment>
<sequence>MLKYCLIDNQLSKDEKNCVAIVRSEKTINLDEFLNDMVEEGTGLNRPQALAYFEKMTMLTIKYLQKGYFVSTPLFRYRSSISGVFSTKNDSFDPTKHEINITSTAGTRIRNLGSIVTPIKVAVSKTSPEVFYFICSSTDEINSTGISGGSAKILGTNLRFDKTDPKQGVFFVSAEDSSIEYRATLYSGIKPSEIHVTIPTFNPGDYKVVIRSLTKKEELISGTLDGVVQFSAM</sequence>
<proteinExistence type="predicted"/>
<dbReference type="AlphaFoldDB" id="A0A644W1S9"/>
<dbReference type="InterPro" id="IPR027824">
    <property type="entry name" value="DUF4469"/>
</dbReference>